<sequence>MIAVIDSIFPVCVIIIMGSLLRWFRLTDNEFFRVSDKLIYFVFFPAMLFWKIGGSGSGADLDWQLGVACVLAVFALWAISLIFIRAWGAPDFKVGSFSQCCYRFNTYVGMAIVLSACGEEGVRHFGIVLVFTIPFINLLAVSTLIWFSEKEFAPGQRNRFLLKAIVSNPLILACLLGLAFSGTGARFPSFLENTFRLLSSVSLPMALLSIGSSLSFSMLRGHLAPALWASVLKLFLLPVTGYLLLDVFGVSGLPLKVAMIYFALPTSTAIYILSSQLGSDTDLASAGIVLSTMLSLASLTAVLLVFP</sequence>
<evidence type="ECO:0000256" key="8">
    <source>
        <dbReference type="SAM" id="Phobius"/>
    </source>
</evidence>
<evidence type="ECO:0000313" key="10">
    <source>
        <dbReference type="Proteomes" id="UP000001784"/>
    </source>
</evidence>
<keyword evidence="6 8" id="KW-1133">Transmembrane helix</keyword>
<keyword evidence="4" id="KW-1003">Cell membrane</keyword>
<keyword evidence="3" id="KW-0813">Transport</keyword>
<dbReference type="Proteomes" id="UP000001784">
    <property type="component" value="Chromosome"/>
</dbReference>
<dbReference type="STRING" id="335543.Sfum_1531"/>
<evidence type="ECO:0000256" key="6">
    <source>
        <dbReference type="ARBA" id="ARBA00022989"/>
    </source>
</evidence>
<feature type="transmembrane region" description="Helical" evidence="8">
    <location>
        <begin position="65"/>
        <end position="88"/>
    </location>
</feature>
<feature type="transmembrane region" description="Helical" evidence="8">
    <location>
        <begin position="38"/>
        <end position="59"/>
    </location>
</feature>
<evidence type="ECO:0000256" key="5">
    <source>
        <dbReference type="ARBA" id="ARBA00022692"/>
    </source>
</evidence>
<protein>
    <submittedName>
        <fullName evidence="9">Auxin Efflux Carrier</fullName>
    </submittedName>
</protein>
<dbReference type="KEGG" id="sfu:Sfum_1531"/>
<dbReference type="InterPro" id="IPR004776">
    <property type="entry name" value="Mem_transp_PIN-like"/>
</dbReference>
<dbReference type="InParanoid" id="A0LIG7"/>
<keyword evidence="10" id="KW-1185">Reference proteome</keyword>
<dbReference type="AlphaFoldDB" id="A0LIG7"/>
<feature type="transmembrane region" description="Helical" evidence="8">
    <location>
        <begin position="257"/>
        <end position="274"/>
    </location>
</feature>
<feature type="transmembrane region" description="Helical" evidence="8">
    <location>
        <begin position="226"/>
        <end position="245"/>
    </location>
</feature>
<dbReference type="GO" id="GO:0005886">
    <property type="term" value="C:plasma membrane"/>
    <property type="evidence" value="ECO:0007669"/>
    <property type="project" value="UniProtKB-SubCell"/>
</dbReference>
<dbReference type="OrthoDB" id="9805563at2"/>
<dbReference type="GO" id="GO:0055085">
    <property type="term" value="P:transmembrane transport"/>
    <property type="evidence" value="ECO:0007669"/>
    <property type="project" value="InterPro"/>
</dbReference>
<evidence type="ECO:0000256" key="7">
    <source>
        <dbReference type="ARBA" id="ARBA00023136"/>
    </source>
</evidence>
<comment type="subcellular location">
    <subcellularLocation>
        <location evidence="1">Cell membrane</location>
        <topology evidence="1">Multi-pass membrane protein</topology>
    </subcellularLocation>
</comment>
<dbReference type="RefSeq" id="WP_011698390.1">
    <property type="nucleotide sequence ID" value="NC_008554.1"/>
</dbReference>
<dbReference type="InterPro" id="IPR038770">
    <property type="entry name" value="Na+/solute_symporter_sf"/>
</dbReference>
<dbReference type="Pfam" id="PF03547">
    <property type="entry name" value="Mem_trans"/>
    <property type="match status" value="1"/>
</dbReference>
<feature type="transmembrane region" description="Helical" evidence="8">
    <location>
        <begin position="124"/>
        <end position="148"/>
    </location>
</feature>
<keyword evidence="7 8" id="KW-0472">Membrane</keyword>
<dbReference type="PANTHER" id="PTHR36838:SF4">
    <property type="entry name" value="AUXIN EFFLUX CARRIER FAMILY PROTEIN"/>
    <property type="match status" value="1"/>
</dbReference>
<proteinExistence type="inferred from homology"/>
<dbReference type="PANTHER" id="PTHR36838">
    <property type="entry name" value="AUXIN EFFLUX CARRIER FAMILY PROTEIN"/>
    <property type="match status" value="1"/>
</dbReference>
<feature type="transmembrane region" description="Helical" evidence="8">
    <location>
        <begin position="7"/>
        <end position="26"/>
    </location>
</feature>
<dbReference type="EMBL" id="CP000478">
    <property type="protein sequence ID" value="ABK17219.1"/>
    <property type="molecule type" value="Genomic_DNA"/>
</dbReference>
<evidence type="ECO:0000256" key="3">
    <source>
        <dbReference type="ARBA" id="ARBA00022448"/>
    </source>
</evidence>
<gene>
    <name evidence="9" type="ordered locus">Sfum_1531</name>
</gene>
<organism evidence="9 10">
    <name type="scientific">Syntrophobacter fumaroxidans (strain DSM 10017 / MPOB)</name>
    <dbReference type="NCBI Taxonomy" id="335543"/>
    <lineage>
        <taxon>Bacteria</taxon>
        <taxon>Pseudomonadati</taxon>
        <taxon>Thermodesulfobacteriota</taxon>
        <taxon>Syntrophobacteria</taxon>
        <taxon>Syntrophobacterales</taxon>
        <taxon>Syntrophobacteraceae</taxon>
        <taxon>Syntrophobacter</taxon>
    </lineage>
</organism>
<evidence type="ECO:0000256" key="2">
    <source>
        <dbReference type="ARBA" id="ARBA00010145"/>
    </source>
</evidence>
<evidence type="ECO:0000313" key="9">
    <source>
        <dbReference type="EMBL" id="ABK17219.1"/>
    </source>
</evidence>
<reference evidence="9 10" key="1">
    <citation type="submission" date="2006-10" db="EMBL/GenBank/DDBJ databases">
        <title>Complete sequence of Syntrophobacter fumaroxidans MPOB.</title>
        <authorList>
            <consortium name="US DOE Joint Genome Institute"/>
            <person name="Copeland A."/>
            <person name="Lucas S."/>
            <person name="Lapidus A."/>
            <person name="Barry K."/>
            <person name="Detter J.C."/>
            <person name="Glavina del Rio T."/>
            <person name="Hammon N."/>
            <person name="Israni S."/>
            <person name="Pitluck S."/>
            <person name="Goltsman E.G."/>
            <person name="Martinez M."/>
            <person name="Schmutz J."/>
            <person name="Larimer F."/>
            <person name="Land M."/>
            <person name="Hauser L."/>
            <person name="Kyrpides N."/>
            <person name="Kim E."/>
            <person name="Boone D.R."/>
            <person name="Brockman F."/>
            <person name="Culley D."/>
            <person name="Ferry J."/>
            <person name="Gunsalus R."/>
            <person name="McInerney M.J."/>
            <person name="Morrison M."/>
            <person name="Plugge C."/>
            <person name="Rohlin L."/>
            <person name="Scholten J."/>
            <person name="Sieber J."/>
            <person name="Stams A.J.M."/>
            <person name="Worm P."/>
            <person name="Henstra A.M."/>
            <person name="Richardson P."/>
        </authorList>
    </citation>
    <scope>NUCLEOTIDE SEQUENCE [LARGE SCALE GENOMIC DNA]</scope>
    <source>
        <strain evidence="10">DSM 10017 / MPOB</strain>
    </source>
</reference>
<dbReference type="Gene3D" id="1.20.1530.20">
    <property type="match status" value="1"/>
</dbReference>
<evidence type="ECO:0000256" key="4">
    <source>
        <dbReference type="ARBA" id="ARBA00022475"/>
    </source>
</evidence>
<keyword evidence="5 8" id="KW-0812">Transmembrane</keyword>
<comment type="similarity">
    <text evidence="2">Belongs to the auxin efflux carrier (TC 2.A.69) family.</text>
</comment>
<feature type="transmembrane region" description="Helical" evidence="8">
    <location>
        <begin position="160"/>
        <end position="181"/>
    </location>
</feature>
<accession>A0LIG7</accession>
<name>A0LIG7_SYNFM</name>
<dbReference type="eggNOG" id="COG0679">
    <property type="taxonomic scope" value="Bacteria"/>
</dbReference>
<dbReference type="HOGENOM" id="CLU_056175_3_1_7"/>
<feature type="transmembrane region" description="Helical" evidence="8">
    <location>
        <begin position="286"/>
        <end position="306"/>
    </location>
</feature>
<evidence type="ECO:0000256" key="1">
    <source>
        <dbReference type="ARBA" id="ARBA00004651"/>
    </source>
</evidence>